<feature type="compositionally biased region" description="Basic and acidic residues" evidence="1">
    <location>
        <begin position="234"/>
        <end position="245"/>
    </location>
</feature>
<feature type="compositionally biased region" description="Low complexity" evidence="1">
    <location>
        <begin position="37"/>
        <end position="72"/>
    </location>
</feature>
<feature type="compositionally biased region" description="Low complexity" evidence="1">
    <location>
        <begin position="305"/>
        <end position="317"/>
    </location>
</feature>
<accession>A0A8H2WK40</accession>
<dbReference type="EMBL" id="CAJMWS010000211">
    <property type="protein sequence ID" value="CAE6380305.1"/>
    <property type="molecule type" value="Genomic_DNA"/>
</dbReference>
<feature type="region of interest" description="Disordered" evidence="1">
    <location>
        <begin position="268"/>
        <end position="339"/>
    </location>
</feature>
<feature type="compositionally biased region" description="Basic and acidic residues" evidence="1">
    <location>
        <begin position="268"/>
        <end position="277"/>
    </location>
</feature>
<name>A0A8H2WK40_9AGAM</name>
<sequence>MASLTMAPLDAQRPAKRFRRGTTGDVPTTRNTYINQRTSSRSSRSASTSSYTHSSRRSSVTTTPGSLSHSAYSLSRSQTTSFSHSSTFIATPASSSRSRSVAEARALVLDPAYSGVGQTQARVYVDELGVAHDPDYRMFPAVPSSPRSCTARRGSITSARGRCNGSVGACSESPFAGSPFAGYADFEMHYSNSTGHEVDSEEDRVCVVVDEDEDAESVLEWSRLHASASPPGYEEGKKEQEKKLQTDGYTDFDGMEWDEKEWRREEVVPVPALDKRQSSSPASSKGKQSTPSPVPPAPIQTATFSGSKTSLSKSYSKAATRAKPKSSSKAGSVSSTARGYVPAKRSYDESIQDEWAPSCGYSVRRHWQSFTLRIRFTVFRWRRRLRRVFTSASSGAGVDQRT</sequence>
<organism evidence="2 3">
    <name type="scientific">Rhizoctonia solani</name>
    <dbReference type="NCBI Taxonomy" id="456999"/>
    <lineage>
        <taxon>Eukaryota</taxon>
        <taxon>Fungi</taxon>
        <taxon>Dikarya</taxon>
        <taxon>Basidiomycota</taxon>
        <taxon>Agaricomycotina</taxon>
        <taxon>Agaricomycetes</taxon>
        <taxon>Cantharellales</taxon>
        <taxon>Ceratobasidiaceae</taxon>
        <taxon>Rhizoctonia</taxon>
    </lineage>
</organism>
<feature type="region of interest" description="Disordered" evidence="1">
    <location>
        <begin position="222"/>
        <end position="256"/>
    </location>
</feature>
<evidence type="ECO:0000256" key="1">
    <source>
        <dbReference type="SAM" id="MobiDB-lite"/>
    </source>
</evidence>
<protein>
    <submittedName>
        <fullName evidence="2">Uncharacterized protein</fullName>
    </submittedName>
</protein>
<evidence type="ECO:0000313" key="3">
    <source>
        <dbReference type="Proteomes" id="UP000663846"/>
    </source>
</evidence>
<evidence type="ECO:0000313" key="2">
    <source>
        <dbReference type="EMBL" id="CAE6380305.1"/>
    </source>
</evidence>
<proteinExistence type="predicted"/>
<gene>
    <name evidence="2" type="ORF">RDB_LOCUS33817</name>
</gene>
<reference evidence="2" key="1">
    <citation type="submission" date="2021-01" db="EMBL/GenBank/DDBJ databases">
        <authorList>
            <person name="Kaushik A."/>
        </authorList>
    </citation>
    <scope>NUCLEOTIDE SEQUENCE</scope>
    <source>
        <strain evidence="2">AG1-1C</strain>
    </source>
</reference>
<feature type="region of interest" description="Disordered" evidence="1">
    <location>
        <begin position="1"/>
        <end position="72"/>
    </location>
</feature>
<dbReference type="AlphaFoldDB" id="A0A8H2WK40"/>
<comment type="caution">
    <text evidence="2">The sequence shown here is derived from an EMBL/GenBank/DDBJ whole genome shotgun (WGS) entry which is preliminary data.</text>
</comment>
<feature type="compositionally biased region" description="Low complexity" evidence="1">
    <location>
        <begin position="278"/>
        <end position="289"/>
    </location>
</feature>
<feature type="compositionally biased region" description="Polar residues" evidence="1">
    <location>
        <begin position="25"/>
        <end position="36"/>
    </location>
</feature>
<feature type="compositionally biased region" description="Low complexity" evidence="1">
    <location>
        <begin position="327"/>
        <end position="337"/>
    </location>
</feature>
<dbReference type="Proteomes" id="UP000663846">
    <property type="component" value="Unassembled WGS sequence"/>
</dbReference>